<keyword evidence="3" id="KW-1185">Reference proteome</keyword>
<dbReference type="InterPro" id="IPR010093">
    <property type="entry name" value="SinI_DNA-bd"/>
</dbReference>
<evidence type="ECO:0000259" key="1">
    <source>
        <dbReference type="Pfam" id="PF12728"/>
    </source>
</evidence>
<dbReference type="InterPro" id="IPR041657">
    <property type="entry name" value="HTH_17"/>
</dbReference>
<gene>
    <name evidence="2" type="ORF">E1091_17675</name>
</gene>
<dbReference type="Pfam" id="PF12728">
    <property type="entry name" value="HTH_17"/>
    <property type="match status" value="1"/>
</dbReference>
<dbReference type="EMBL" id="SMKE01000854">
    <property type="protein sequence ID" value="TDB84228.1"/>
    <property type="molecule type" value="Genomic_DNA"/>
</dbReference>
<dbReference type="NCBIfam" id="TIGR01764">
    <property type="entry name" value="excise"/>
    <property type="match status" value="1"/>
</dbReference>
<evidence type="ECO:0000313" key="2">
    <source>
        <dbReference type="EMBL" id="TDB84228.1"/>
    </source>
</evidence>
<dbReference type="SUPFAM" id="SSF46955">
    <property type="entry name" value="Putative DNA-binding domain"/>
    <property type="match status" value="1"/>
</dbReference>
<organism evidence="2 3">
    <name type="scientific">Micromonospora fluostatini</name>
    <dbReference type="NCBI Taxonomy" id="1629071"/>
    <lineage>
        <taxon>Bacteria</taxon>
        <taxon>Bacillati</taxon>
        <taxon>Actinomycetota</taxon>
        <taxon>Actinomycetes</taxon>
        <taxon>Micromonosporales</taxon>
        <taxon>Micromonosporaceae</taxon>
        <taxon>Micromonospora</taxon>
    </lineage>
</organism>
<reference evidence="2 3" key="1">
    <citation type="submission" date="2019-02" db="EMBL/GenBank/DDBJ databases">
        <title>Draft genome sequences of novel Actinobacteria.</title>
        <authorList>
            <person name="Sahin N."/>
            <person name="Ay H."/>
            <person name="Saygin H."/>
        </authorList>
    </citation>
    <scope>NUCLEOTIDE SEQUENCE [LARGE SCALE GENOMIC DNA]</scope>
    <source>
        <strain evidence="2 3">JCM 30529</strain>
    </source>
</reference>
<sequence>MEEQHLTVGEVADLLRISEWTVRRYIQSGALRATKTDGPNGSYRVPLSGYREYIDAHTVTARETR</sequence>
<accession>A0ABY2DCT7</accession>
<dbReference type="InterPro" id="IPR009061">
    <property type="entry name" value="DNA-bd_dom_put_sf"/>
</dbReference>
<protein>
    <submittedName>
        <fullName evidence="2">Helix-turn-helix domain-containing protein</fullName>
    </submittedName>
</protein>
<feature type="domain" description="Helix-turn-helix" evidence="1">
    <location>
        <begin position="6"/>
        <end position="53"/>
    </location>
</feature>
<evidence type="ECO:0000313" key="3">
    <source>
        <dbReference type="Proteomes" id="UP000295626"/>
    </source>
</evidence>
<proteinExistence type="predicted"/>
<name>A0ABY2DCT7_9ACTN</name>
<dbReference type="Gene3D" id="1.10.1660.10">
    <property type="match status" value="1"/>
</dbReference>
<comment type="caution">
    <text evidence="2">The sequence shown here is derived from an EMBL/GenBank/DDBJ whole genome shotgun (WGS) entry which is preliminary data.</text>
</comment>
<dbReference type="Proteomes" id="UP000295626">
    <property type="component" value="Unassembled WGS sequence"/>
</dbReference>